<dbReference type="Gene3D" id="3.40.50.150">
    <property type="entry name" value="Vaccinia Virus protein VP39"/>
    <property type="match status" value="1"/>
</dbReference>
<proteinExistence type="predicted"/>
<gene>
    <name evidence="3" type="ORF">DSO09_01485</name>
    <name evidence="2" type="ORF">EF809_03065</name>
</gene>
<reference evidence="2 4" key="2">
    <citation type="journal article" date="2019" name="Nat. Microbiol.">
        <title>Wide diversity of methane and short-chain alkane metabolisms in uncultured archaea.</title>
        <authorList>
            <person name="Borrel G."/>
            <person name="Adam P.S."/>
            <person name="McKay L.J."/>
            <person name="Chen L.X."/>
            <person name="Sierra-Garcia I.N."/>
            <person name="Sieber C.M."/>
            <person name="Letourneur Q."/>
            <person name="Ghozlane A."/>
            <person name="Andersen G.L."/>
            <person name="Li W.J."/>
            <person name="Hallam S.J."/>
            <person name="Muyzer G."/>
            <person name="de Oliveira V.M."/>
            <person name="Inskeep W.P."/>
            <person name="Banfield J.F."/>
            <person name="Gribaldo S."/>
        </authorList>
    </citation>
    <scope>NUCLEOTIDE SEQUENCE [LARGE SCALE GENOMIC DNA]</scope>
    <source>
        <strain evidence="2">Verst-YHS</strain>
    </source>
</reference>
<comment type="caution">
    <text evidence="2">The sequence shown here is derived from an EMBL/GenBank/DDBJ whole genome shotgun (WGS) entry which is preliminary data.</text>
</comment>
<evidence type="ECO:0000313" key="2">
    <source>
        <dbReference type="EMBL" id="RZN56366.1"/>
    </source>
</evidence>
<dbReference type="AlphaFoldDB" id="A0A520KFP8"/>
<evidence type="ECO:0000313" key="5">
    <source>
        <dbReference type="Proteomes" id="UP000317265"/>
    </source>
</evidence>
<dbReference type="EMBL" id="QNVI01000016">
    <property type="protein sequence ID" value="TDA40026.1"/>
    <property type="molecule type" value="Genomic_DNA"/>
</dbReference>
<reference evidence="3 5" key="1">
    <citation type="journal article" date="2019" name="Nat. Microbiol.">
        <title>Expanding anaerobic alkane metabolism in the domain of Archaea.</title>
        <authorList>
            <person name="Wang Y."/>
            <person name="Wegener G."/>
            <person name="Hou J."/>
            <person name="Wang F."/>
            <person name="Xiao X."/>
        </authorList>
    </citation>
    <scope>NUCLEOTIDE SEQUENCE [LARGE SCALE GENOMIC DNA]</scope>
    <source>
        <strain evidence="3">WYZ-LMO11</strain>
    </source>
</reference>
<dbReference type="PANTHER" id="PTHR43861:SF1">
    <property type="entry name" value="TRANS-ACONITATE 2-METHYLTRANSFERASE"/>
    <property type="match status" value="1"/>
</dbReference>
<dbReference type="InterPro" id="IPR029063">
    <property type="entry name" value="SAM-dependent_MTases_sf"/>
</dbReference>
<dbReference type="Proteomes" id="UP000317265">
    <property type="component" value="Unassembled WGS sequence"/>
</dbReference>
<dbReference type="EMBL" id="RXIH01000025">
    <property type="protein sequence ID" value="RZN56366.1"/>
    <property type="molecule type" value="Genomic_DNA"/>
</dbReference>
<dbReference type="Pfam" id="PF08241">
    <property type="entry name" value="Methyltransf_11"/>
    <property type="match status" value="1"/>
</dbReference>
<feature type="domain" description="Methyltransferase type 11" evidence="1">
    <location>
        <begin position="45"/>
        <end position="131"/>
    </location>
</feature>
<dbReference type="Proteomes" id="UP000316080">
    <property type="component" value="Unassembled WGS sequence"/>
</dbReference>
<dbReference type="PANTHER" id="PTHR43861">
    <property type="entry name" value="TRANS-ACONITATE 2-METHYLTRANSFERASE-RELATED"/>
    <property type="match status" value="1"/>
</dbReference>
<dbReference type="CDD" id="cd02440">
    <property type="entry name" value="AdoMet_MTases"/>
    <property type="match status" value="1"/>
</dbReference>
<accession>A0A520KFP8</accession>
<dbReference type="SUPFAM" id="SSF53335">
    <property type="entry name" value="S-adenosyl-L-methionine-dependent methyltransferases"/>
    <property type="match status" value="1"/>
</dbReference>
<dbReference type="GO" id="GO:0032259">
    <property type="term" value="P:methylation"/>
    <property type="evidence" value="ECO:0007669"/>
    <property type="project" value="UniProtKB-KW"/>
</dbReference>
<evidence type="ECO:0000313" key="4">
    <source>
        <dbReference type="Proteomes" id="UP000316080"/>
    </source>
</evidence>
<organism evidence="2 4">
    <name type="scientific">Thermoproteota archaeon</name>
    <dbReference type="NCBI Taxonomy" id="2056631"/>
    <lineage>
        <taxon>Archaea</taxon>
        <taxon>Thermoproteota</taxon>
    </lineage>
</organism>
<sequence>MKKRNLMEEYNTTAYLYNMRYKEEQELKISFLLGRIKPKEDEILIDVGCGTGILFKMVKCKEIIGIDISINMIREAKKIGKAELILADGENLPLRDEIADIVMSITVIDLAENKEKFFSEIIRCLKRNGRFGISILKHSNIPKNIPEDTEIYESDTMKSIFLIGKK</sequence>
<dbReference type="InterPro" id="IPR013216">
    <property type="entry name" value="Methyltransf_11"/>
</dbReference>
<evidence type="ECO:0000259" key="1">
    <source>
        <dbReference type="Pfam" id="PF08241"/>
    </source>
</evidence>
<name>A0A520KFP8_9CREN</name>
<keyword evidence="2" id="KW-0489">Methyltransferase</keyword>
<evidence type="ECO:0000313" key="3">
    <source>
        <dbReference type="EMBL" id="TDA40026.1"/>
    </source>
</evidence>
<dbReference type="GO" id="GO:0008757">
    <property type="term" value="F:S-adenosylmethionine-dependent methyltransferase activity"/>
    <property type="evidence" value="ECO:0007669"/>
    <property type="project" value="InterPro"/>
</dbReference>
<keyword evidence="2" id="KW-0808">Transferase</keyword>
<protein>
    <submittedName>
        <fullName evidence="2">Class I SAM-dependent methyltransferase</fullName>
    </submittedName>
</protein>